<feature type="domain" description="Galactosyltransferase C-terminal" evidence="6">
    <location>
        <begin position="124"/>
        <end position="167"/>
    </location>
</feature>
<proteinExistence type="inferred from homology"/>
<protein>
    <recommendedName>
        <fullName evidence="9">Glycosyl transferase family 2</fullName>
    </recommendedName>
</protein>
<gene>
    <name evidence="7" type="ORF">SAMN05216272_11749</name>
</gene>
<evidence type="ECO:0008006" key="9">
    <source>
        <dbReference type="Google" id="ProtNLM"/>
    </source>
</evidence>
<sequence>MQKVAFVITCKGRLHHVQQTLPRIVEQVPAEIILVDYACPDNTGDWVESNYPSVKVVRVTDDPGFCLPRARNIGAMNSVAPWLCFIDADIKIRPHWVEWMGANLAPAFFYRAAPENGERDDETYGTFICSRLHFEQVGGYDEAFRGWGGEDDDLYARLRDDLHLQESTYPSEFVEPISHDDAERTTFHDVKGKEVQRFINDCYIRVKQYILRNHASELSLETRRSMMEQIKRQFAHTEEAQQKTYSVVLEVPRVICRDGSFQDLLVELNKQRKFVVFGKRELSMNVRAVSASRQGASAAREQAEA</sequence>
<organism evidence="7 8">
    <name type="scientific">Pseudomonas panipatensis</name>
    <dbReference type="NCBI Taxonomy" id="428992"/>
    <lineage>
        <taxon>Bacteria</taxon>
        <taxon>Pseudomonadati</taxon>
        <taxon>Pseudomonadota</taxon>
        <taxon>Gammaproteobacteria</taxon>
        <taxon>Pseudomonadales</taxon>
        <taxon>Pseudomonadaceae</taxon>
        <taxon>Pseudomonas</taxon>
    </lineage>
</organism>
<evidence type="ECO:0000259" key="6">
    <source>
        <dbReference type="Pfam" id="PF02709"/>
    </source>
</evidence>
<feature type="domain" description="Glycosyltransferase 2-like" evidence="5">
    <location>
        <begin position="7"/>
        <end position="98"/>
    </location>
</feature>
<dbReference type="STRING" id="428992.SAMN05216272_11749"/>
<keyword evidence="2" id="KW-1003">Cell membrane</keyword>
<evidence type="ECO:0000313" key="8">
    <source>
        <dbReference type="Proteomes" id="UP000199636"/>
    </source>
</evidence>
<dbReference type="AlphaFoldDB" id="A0A1G8MUW4"/>
<dbReference type="Gene3D" id="3.90.550.10">
    <property type="entry name" value="Spore Coat Polysaccharide Biosynthesis Protein SpsA, Chain A"/>
    <property type="match status" value="1"/>
</dbReference>
<dbReference type="InterPro" id="IPR001173">
    <property type="entry name" value="Glyco_trans_2-like"/>
</dbReference>
<dbReference type="RefSeq" id="WP_090268166.1">
    <property type="nucleotide sequence ID" value="NZ_FNDS01000017.1"/>
</dbReference>
<evidence type="ECO:0000256" key="2">
    <source>
        <dbReference type="ARBA" id="ARBA00022519"/>
    </source>
</evidence>
<dbReference type="PANTHER" id="PTHR43179">
    <property type="entry name" value="RHAMNOSYLTRANSFERASE WBBL"/>
    <property type="match status" value="1"/>
</dbReference>
<keyword evidence="2" id="KW-0472">Membrane</keyword>
<dbReference type="PANTHER" id="PTHR43179:SF12">
    <property type="entry name" value="GALACTOFURANOSYLTRANSFERASE GLFT2"/>
    <property type="match status" value="1"/>
</dbReference>
<evidence type="ECO:0000256" key="1">
    <source>
        <dbReference type="ARBA" id="ARBA00006739"/>
    </source>
</evidence>
<evidence type="ECO:0000256" key="3">
    <source>
        <dbReference type="ARBA" id="ARBA00022676"/>
    </source>
</evidence>
<accession>A0A1G8MUW4</accession>
<evidence type="ECO:0000259" key="5">
    <source>
        <dbReference type="Pfam" id="PF00535"/>
    </source>
</evidence>
<dbReference type="InterPro" id="IPR027791">
    <property type="entry name" value="Galactosyl_T_C"/>
</dbReference>
<evidence type="ECO:0000313" key="7">
    <source>
        <dbReference type="EMBL" id="SDI71656.1"/>
    </source>
</evidence>
<keyword evidence="3" id="KW-0328">Glycosyltransferase</keyword>
<keyword evidence="2" id="KW-0997">Cell inner membrane</keyword>
<comment type="similarity">
    <text evidence="1">Belongs to the glycosyltransferase 2 family.</text>
</comment>
<evidence type="ECO:0000256" key="4">
    <source>
        <dbReference type="ARBA" id="ARBA00022679"/>
    </source>
</evidence>
<keyword evidence="8" id="KW-1185">Reference proteome</keyword>
<dbReference type="Pfam" id="PF02709">
    <property type="entry name" value="Glyco_transf_7C"/>
    <property type="match status" value="1"/>
</dbReference>
<name>A0A1G8MUW4_9PSED</name>
<dbReference type="SUPFAM" id="SSF53448">
    <property type="entry name" value="Nucleotide-diphospho-sugar transferases"/>
    <property type="match status" value="1"/>
</dbReference>
<dbReference type="Proteomes" id="UP000199636">
    <property type="component" value="Unassembled WGS sequence"/>
</dbReference>
<dbReference type="InterPro" id="IPR029044">
    <property type="entry name" value="Nucleotide-diphossugar_trans"/>
</dbReference>
<dbReference type="Pfam" id="PF00535">
    <property type="entry name" value="Glycos_transf_2"/>
    <property type="match status" value="1"/>
</dbReference>
<dbReference type="GO" id="GO:0016757">
    <property type="term" value="F:glycosyltransferase activity"/>
    <property type="evidence" value="ECO:0007669"/>
    <property type="project" value="UniProtKB-KW"/>
</dbReference>
<keyword evidence="4" id="KW-0808">Transferase</keyword>
<dbReference type="EMBL" id="FNDS01000017">
    <property type="protein sequence ID" value="SDI71656.1"/>
    <property type="molecule type" value="Genomic_DNA"/>
</dbReference>
<reference evidence="8" key="1">
    <citation type="submission" date="2016-10" db="EMBL/GenBank/DDBJ databases">
        <authorList>
            <person name="Varghese N."/>
            <person name="Submissions S."/>
        </authorList>
    </citation>
    <scope>NUCLEOTIDE SEQUENCE [LARGE SCALE GENOMIC DNA]</scope>
    <source>
        <strain evidence="8">CCM 7469</strain>
    </source>
</reference>
<dbReference type="OrthoDB" id="9069044at2"/>